<feature type="chain" id="PRO_5042999041" evidence="1">
    <location>
        <begin position="23"/>
        <end position="193"/>
    </location>
</feature>
<reference evidence="2 3" key="1">
    <citation type="submission" date="2023-11" db="EMBL/GenBank/DDBJ databases">
        <title>Halocaridina rubra genome assembly.</title>
        <authorList>
            <person name="Smith C."/>
        </authorList>
    </citation>
    <scope>NUCLEOTIDE SEQUENCE [LARGE SCALE GENOMIC DNA]</scope>
    <source>
        <strain evidence="2">EP-1</strain>
        <tissue evidence="2">Whole</tissue>
    </source>
</reference>
<dbReference type="Proteomes" id="UP001381693">
    <property type="component" value="Unassembled WGS sequence"/>
</dbReference>
<gene>
    <name evidence="2" type="ORF">SK128_010375</name>
</gene>
<evidence type="ECO:0000313" key="2">
    <source>
        <dbReference type="EMBL" id="KAK7028800.1"/>
    </source>
</evidence>
<dbReference type="AlphaFoldDB" id="A0AAN8WIR3"/>
<sequence>MYLGNLLISLLALNTWVAAADGIIIVTGTAVAAAAFAALKGAAFIKLAGGLTHSDVKHHLHKKEHVALRHHIHSRSLEGELQETENVLLSSVQYLDPSGCVLKLLCQLEAENRNNRTFEENILLELFSNNPETMSVFNAAFVGAAIIGGRTRDAAVCDITFPRCPLDDAQLRSLLQKAWGCGFDLMGEQMNSA</sequence>
<organism evidence="2 3">
    <name type="scientific">Halocaridina rubra</name>
    <name type="common">Hawaiian red shrimp</name>
    <dbReference type="NCBI Taxonomy" id="373956"/>
    <lineage>
        <taxon>Eukaryota</taxon>
        <taxon>Metazoa</taxon>
        <taxon>Ecdysozoa</taxon>
        <taxon>Arthropoda</taxon>
        <taxon>Crustacea</taxon>
        <taxon>Multicrustacea</taxon>
        <taxon>Malacostraca</taxon>
        <taxon>Eumalacostraca</taxon>
        <taxon>Eucarida</taxon>
        <taxon>Decapoda</taxon>
        <taxon>Pleocyemata</taxon>
        <taxon>Caridea</taxon>
        <taxon>Atyoidea</taxon>
        <taxon>Atyidae</taxon>
        <taxon>Halocaridina</taxon>
    </lineage>
</organism>
<comment type="caution">
    <text evidence="2">The sequence shown here is derived from an EMBL/GenBank/DDBJ whole genome shotgun (WGS) entry which is preliminary data.</text>
</comment>
<feature type="signal peptide" evidence="1">
    <location>
        <begin position="1"/>
        <end position="22"/>
    </location>
</feature>
<evidence type="ECO:0000313" key="3">
    <source>
        <dbReference type="Proteomes" id="UP001381693"/>
    </source>
</evidence>
<protein>
    <submittedName>
        <fullName evidence="2">Uncharacterized protein</fullName>
    </submittedName>
</protein>
<dbReference type="EMBL" id="JAXCGZ010022650">
    <property type="protein sequence ID" value="KAK7028800.1"/>
    <property type="molecule type" value="Genomic_DNA"/>
</dbReference>
<accession>A0AAN8WIR3</accession>
<evidence type="ECO:0000256" key="1">
    <source>
        <dbReference type="SAM" id="SignalP"/>
    </source>
</evidence>
<name>A0AAN8WIR3_HALRR</name>
<proteinExistence type="predicted"/>
<keyword evidence="3" id="KW-1185">Reference proteome</keyword>
<keyword evidence="1" id="KW-0732">Signal</keyword>